<dbReference type="InterPro" id="IPR016039">
    <property type="entry name" value="Thiolase-like"/>
</dbReference>
<dbReference type="InterPro" id="IPR020617">
    <property type="entry name" value="Thiolase_C"/>
</dbReference>
<evidence type="ECO:0000256" key="2">
    <source>
        <dbReference type="ARBA" id="ARBA00022679"/>
    </source>
</evidence>
<evidence type="ECO:0000259" key="5">
    <source>
        <dbReference type="Pfam" id="PF00108"/>
    </source>
</evidence>
<reference evidence="7 8" key="1">
    <citation type="submission" date="2023-08" db="EMBL/GenBank/DDBJ databases">
        <title>Implementing the SeqCode for naming new Mesorhizobium species isolated from Vachellia karroo root nodules.</title>
        <authorList>
            <person name="Van Lill M."/>
        </authorList>
    </citation>
    <scope>NUCLEOTIDE SEQUENCE [LARGE SCALE GENOMIC DNA]</scope>
    <source>
        <strain evidence="7 8">VK24D</strain>
    </source>
</reference>
<evidence type="ECO:0000259" key="6">
    <source>
        <dbReference type="Pfam" id="PF02803"/>
    </source>
</evidence>
<evidence type="ECO:0000256" key="1">
    <source>
        <dbReference type="ARBA" id="ARBA00010982"/>
    </source>
</evidence>
<keyword evidence="2 4" id="KW-0808">Transferase</keyword>
<dbReference type="InterPro" id="IPR020616">
    <property type="entry name" value="Thiolase_N"/>
</dbReference>
<sequence length="395" mass="41002">MPASNSIVVASAARTAVGSFNGSFAATPAHELGAVVIKELLSRAKVDPAEVDEVILGQVLTAAQGQNPARQASIKAGLPKETTAWGLNQVCGSGLRAIALGMQQIATGDAKVIVAGGQESMSLSPHAEHLRAGVKMGDYKMIDTMIKDGLWDAFNGYHMGNTAENVARQFQITREDQDQFALASQNKAEAAQKAGKFKDEIVAFTISGKKGDTIVDQDEYIRHGATMDAMTKLKPAFDKEGTVTAGNASGINDGAAGALLMTEAEAVRRGITPLVRIASWATAGVDPAIMGTGPIPASKRALEKAGWSVKDLDLVEANEAFAAQACAVNKGMGWDPAIVNVNGGAIAIGHPIGASGARVFNTLVYEMRRRGAKKGLATLCIGGGMGVAMCVEALN</sequence>
<dbReference type="PANTHER" id="PTHR18919:SF107">
    <property type="entry name" value="ACETYL-COA ACETYLTRANSFERASE, CYTOSOLIC"/>
    <property type="match status" value="1"/>
</dbReference>
<dbReference type="InterPro" id="IPR020610">
    <property type="entry name" value="Thiolase_AS"/>
</dbReference>
<accession>A0ABU4XX72</accession>
<evidence type="ECO:0000313" key="7">
    <source>
        <dbReference type="EMBL" id="MDX8479290.1"/>
    </source>
</evidence>
<proteinExistence type="inferred from homology"/>
<gene>
    <name evidence="7" type="ORF">RFN28_12490</name>
</gene>
<protein>
    <submittedName>
        <fullName evidence="7">Acetyl-CoA C-acetyltransferase</fullName>
        <ecNumber evidence="7">2.3.1.9</ecNumber>
    </submittedName>
</protein>
<keyword evidence="8" id="KW-1185">Reference proteome</keyword>
<dbReference type="RefSeq" id="WP_320287642.1">
    <property type="nucleotide sequence ID" value="NZ_JAVIIW010000012.1"/>
</dbReference>
<comment type="similarity">
    <text evidence="1 4">Belongs to the thiolase-like superfamily. Thiolase family.</text>
</comment>
<keyword evidence="3 4" id="KW-0012">Acyltransferase</keyword>
<dbReference type="InterPro" id="IPR002155">
    <property type="entry name" value="Thiolase"/>
</dbReference>
<dbReference type="Pfam" id="PF00108">
    <property type="entry name" value="Thiolase_N"/>
    <property type="match status" value="1"/>
</dbReference>
<dbReference type="NCBIfam" id="TIGR01930">
    <property type="entry name" value="AcCoA-C-Actrans"/>
    <property type="match status" value="1"/>
</dbReference>
<dbReference type="CDD" id="cd00751">
    <property type="entry name" value="thiolase"/>
    <property type="match status" value="1"/>
</dbReference>
<dbReference type="InterPro" id="IPR020613">
    <property type="entry name" value="Thiolase_CS"/>
</dbReference>
<dbReference type="PIRSF" id="PIRSF000429">
    <property type="entry name" value="Ac-CoA_Ac_transf"/>
    <property type="match status" value="1"/>
</dbReference>
<dbReference type="EMBL" id="JAVIIW010000012">
    <property type="protein sequence ID" value="MDX8479290.1"/>
    <property type="molecule type" value="Genomic_DNA"/>
</dbReference>
<name>A0ABU4XX72_9HYPH</name>
<dbReference type="PANTHER" id="PTHR18919">
    <property type="entry name" value="ACETYL-COA C-ACYLTRANSFERASE"/>
    <property type="match status" value="1"/>
</dbReference>
<dbReference type="Proteomes" id="UP001287059">
    <property type="component" value="Unassembled WGS sequence"/>
</dbReference>
<comment type="caution">
    <text evidence="7">The sequence shown here is derived from an EMBL/GenBank/DDBJ whole genome shotgun (WGS) entry which is preliminary data.</text>
</comment>
<dbReference type="Pfam" id="PF02803">
    <property type="entry name" value="Thiolase_C"/>
    <property type="match status" value="1"/>
</dbReference>
<organism evidence="7 8">
    <name type="scientific">Mesorhizobium album</name>
    <dbReference type="NCBI Taxonomy" id="3072314"/>
    <lineage>
        <taxon>Bacteria</taxon>
        <taxon>Pseudomonadati</taxon>
        <taxon>Pseudomonadota</taxon>
        <taxon>Alphaproteobacteria</taxon>
        <taxon>Hyphomicrobiales</taxon>
        <taxon>Phyllobacteriaceae</taxon>
        <taxon>Mesorhizobium</taxon>
    </lineage>
</organism>
<feature type="domain" description="Thiolase N-terminal" evidence="5">
    <location>
        <begin position="7"/>
        <end position="263"/>
    </location>
</feature>
<evidence type="ECO:0000313" key="8">
    <source>
        <dbReference type="Proteomes" id="UP001287059"/>
    </source>
</evidence>
<dbReference type="Gene3D" id="3.40.47.10">
    <property type="match status" value="2"/>
</dbReference>
<dbReference type="PROSITE" id="PS00099">
    <property type="entry name" value="THIOLASE_3"/>
    <property type="match status" value="1"/>
</dbReference>
<dbReference type="EC" id="2.3.1.9" evidence="7"/>
<dbReference type="InterPro" id="IPR020615">
    <property type="entry name" value="Thiolase_acyl_enz_int_AS"/>
</dbReference>
<dbReference type="SUPFAM" id="SSF53901">
    <property type="entry name" value="Thiolase-like"/>
    <property type="match status" value="2"/>
</dbReference>
<dbReference type="GO" id="GO:0003985">
    <property type="term" value="F:acetyl-CoA C-acetyltransferase activity"/>
    <property type="evidence" value="ECO:0007669"/>
    <property type="project" value="UniProtKB-EC"/>
</dbReference>
<dbReference type="PROSITE" id="PS00737">
    <property type="entry name" value="THIOLASE_2"/>
    <property type="match status" value="1"/>
</dbReference>
<feature type="domain" description="Thiolase C-terminal" evidence="6">
    <location>
        <begin position="272"/>
        <end position="392"/>
    </location>
</feature>
<evidence type="ECO:0000256" key="3">
    <source>
        <dbReference type="ARBA" id="ARBA00023315"/>
    </source>
</evidence>
<evidence type="ECO:0000256" key="4">
    <source>
        <dbReference type="RuleBase" id="RU003557"/>
    </source>
</evidence>
<dbReference type="PROSITE" id="PS00098">
    <property type="entry name" value="THIOLASE_1"/>
    <property type="match status" value="1"/>
</dbReference>